<dbReference type="Gene3D" id="1.20.1250.20">
    <property type="entry name" value="MFS general substrate transporter like domains"/>
    <property type="match status" value="1"/>
</dbReference>
<feature type="transmembrane region" description="Helical" evidence="2">
    <location>
        <begin position="604"/>
        <end position="625"/>
    </location>
</feature>
<feature type="signal peptide" evidence="3">
    <location>
        <begin position="1"/>
        <end position="19"/>
    </location>
</feature>
<feature type="chain" id="PRO_5044307783" evidence="3">
    <location>
        <begin position="20"/>
        <end position="843"/>
    </location>
</feature>
<proteinExistence type="predicted"/>
<feature type="transmembrane region" description="Helical" evidence="2">
    <location>
        <begin position="541"/>
        <end position="558"/>
    </location>
</feature>
<dbReference type="InterPro" id="IPR011701">
    <property type="entry name" value="MFS"/>
</dbReference>
<dbReference type="InterPro" id="IPR036259">
    <property type="entry name" value="MFS_trans_sf"/>
</dbReference>
<evidence type="ECO:0000256" key="2">
    <source>
        <dbReference type="SAM" id="Phobius"/>
    </source>
</evidence>
<feature type="transmembrane region" description="Helical" evidence="2">
    <location>
        <begin position="508"/>
        <end position="529"/>
    </location>
</feature>
<dbReference type="InterPro" id="IPR050327">
    <property type="entry name" value="Proton-linked_MCT"/>
</dbReference>
<keyword evidence="2" id="KW-0472">Membrane</keyword>
<feature type="transmembrane region" description="Helical" evidence="2">
    <location>
        <begin position="631"/>
        <end position="650"/>
    </location>
</feature>
<dbReference type="Pfam" id="PF07690">
    <property type="entry name" value="MFS_1"/>
    <property type="match status" value="1"/>
</dbReference>
<feature type="transmembrane region" description="Helical" evidence="2">
    <location>
        <begin position="412"/>
        <end position="430"/>
    </location>
</feature>
<feature type="region of interest" description="Disordered" evidence="1">
    <location>
        <begin position="663"/>
        <end position="718"/>
    </location>
</feature>
<sequence>MLGFGLLSLLLLPSLTVDGQIFENHSGSKYQVLDQEEDFRFQPITLAPFTSMVLPPDPPPKIDFLDEIRDLKDSILRKSSEAKDESYRDGMRSYSEYKPPKVSYLVKEGPKGNPGKRGPQGDRGKKGPKGIKGPTGPRGPDGTNNGGATEIAPVAIATIANVVGSLIFVGTIVALAVPALALGGLGIGALGGGARIGGGGFGGATVIPAPVPVGVPTPVGVGVPVGIAPSRQRPLTNNVGTFDTYRLRAPTNNVGTSDTYRLRAPTNNVRTFDTYRLTAPTNNVESFDTYRILDYDSLNSWLGAFSMSVSLLISPVTIGFCRLKSTRLTAVVGGLIAALGCLFTSFATQFHQLFFSYGCVIGVGVGLTRDTSTLMVGQYFKRKREFVEIFVVSGSGLGIAVISIGWRLGLQAVTGVKVLTFVIGAFYRSATLYHPQRRAILHLKNQKRKIKDKNKKADDKPSLLDFTTLKSRTVQILIFSTSLSAFGINTPIIYLAHQAEAMGENSSVLLQVFLGLGWALGCCAFGLVVVQNSTDCHIARLYLCQASIFMCGISLLAFTAVEGYHAYVLFVWIYGIFCGGYQYSLKVYTFQKVRARNFARAWGYLQCSQAIPIFIGVPVSGYINVSFGGKAGYYLSAAFVLLGSLSLFLIQIHTARRRKRRAKEASEKAAAAGDPQLAGDGSVNLDSTGRGAEGTASHHSGGSVLLRGSGIDDDDMDDDDDEPLASLLLLAQNVGKPELTCISEEGIADMDIPDHILDDLVVDDCITSCNQIFHKDSVAPLQMEMFISEFEHNLEQFNRPSVPGSDRRKSLARRQSDLTRTLRQQRNVTATTELEDVDKKGVS</sequence>
<organism evidence="4">
    <name type="scientific">Cyprideis torosa</name>
    <dbReference type="NCBI Taxonomy" id="163714"/>
    <lineage>
        <taxon>Eukaryota</taxon>
        <taxon>Metazoa</taxon>
        <taxon>Ecdysozoa</taxon>
        <taxon>Arthropoda</taxon>
        <taxon>Crustacea</taxon>
        <taxon>Oligostraca</taxon>
        <taxon>Ostracoda</taxon>
        <taxon>Podocopa</taxon>
        <taxon>Podocopida</taxon>
        <taxon>Cytherocopina</taxon>
        <taxon>Cytheroidea</taxon>
        <taxon>Cytherideidae</taxon>
        <taxon>Cyprideis</taxon>
    </lineage>
</organism>
<feature type="transmembrane region" description="Helical" evidence="2">
    <location>
        <begin position="386"/>
        <end position="406"/>
    </location>
</feature>
<feature type="compositionally biased region" description="Low complexity" evidence="1">
    <location>
        <begin position="131"/>
        <end position="140"/>
    </location>
</feature>
<feature type="transmembrane region" description="Helical" evidence="2">
    <location>
        <begin position="301"/>
        <end position="321"/>
    </location>
</feature>
<name>A0A7R8W266_9CRUS</name>
<dbReference type="PANTHER" id="PTHR11360:SF251">
    <property type="entry name" value="MAJOR FACILITATOR SUPERFAMILY (MFS) PROFILE DOMAIN-CONTAINING PROTEIN"/>
    <property type="match status" value="1"/>
</dbReference>
<dbReference type="PANTHER" id="PTHR11360">
    <property type="entry name" value="MONOCARBOXYLATE TRANSPORTER"/>
    <property type="match status" value="1"/>
</dbReference>
<accession>A0A7R8W266</accession>
<evidence type="ECO:0000256" key="3">
    <source>
        <dbReference type="SAM" id="SignalP"/>
    </source>
</evidence>
<evidence type="ECO:0000313" key="4">
    <source>
        <dbReference type="EMBL" id="CAD7223427.1"/>
    </source>
</evidence>
<protein>
    <submittedName>
        <fullName evidence="4">Uncharacterized protein</fullName>
    </submittedName>
</protein>
<keyword evidence="3" id="KW-0732">Signal</keyword>
<evidence type="ECO:0000256" key="1">
    <source>
        <dbReference type="SAM" id="MobiDB-lite"/>
    </source>
</evidence>
<keyword evidence="2" id="KW-0812">Transmembrane</keyword>
<dbReference type="GO" id="GO:0022857">
    <property type="term" value="F:transmembrane transporter activity"/>
    <property type="evidence" value="ECO:0007669"/>
    <property type="project" value="InterPro"/>
</dbReference>
<gene>
    <name evidence="4" type="ORF">CTOB1V02_LOCUS1412</name>
</gene>
<feature type="transmembrane region" description="Helical" evidence="2">
    <location>
        <begin position="564"/>
        <end position="583"/>
    </location>
</feature>
<feature type="region of interest" description="Disordered" evidence="1">
    <location>
        <begin position="103"/>
        <end position="146"/>
    </location>
</feature>
<dbReference type="SUPFAM" id="SSF103473">
    <property type="entry name" value="MFS general substrate transporter"/>
    <property type="match status" value="1"/>
</dbReference>
<keyword evidence="2" id="KW-1133">Transmembrane helix</keyword>
<feature type="transmembrane region" description="Helical" evidence="2">
    <location>
        <begin position="328"/>
        <end position="348"/>
    </location>
</feature>
<dbReference type="AlphaFoldDB" id="A0A7R8W266"/>
<dbReference type="EMBL" id="OB660198">
    <property type="protein sequence ID" value="CAD7223427.1"/>
    <property type="molecule type" value="Genomic_DNA"/>
</dbReference>
<reference evidence="4" key="1">
    <citation type="submission" date="2020-11" db="EMBL/GenBank/DDBJ databases">
        <authorList>
            <person name="Tran Van P."/>
        </authorList>
    </citation>
    <scope>NUCLEOTIDE SEQUENCE</scope>
</reference>
<feature type="transmembrane region" description="Helical" evidence="2">
    <location>
        <begin position="354"/>
        <end position="374"/>
    </location>
</feature>
<feature type="transmembrane region" description="Helical" evidence="2">
    <location>
        <begin position="476"/>
        <end position="496"/>
    </location>
</feature>
<dbReference type="OrthoDB" id="6499973at2759"/>